<reference evidence="3" key="1">
    <citation type="submission" date="2018-02" db="EMBL/GenBank/DDBJ databases">
        <authorList>
            <person name="Hausmann B."/>
        </authorList>
    </citation>
    <scope>NUCLEOTIDE SEQUENCE [LARGE SCALE GENOMIC DNA]</scope>
    <source>
        <strain evidence="3">Peat soil MAG SbF1</strain>
    </source>
</reference>
<dbReference type="Proteomes" id="UP000238916">
    <property type="component" value="Unassembled WGS sequence"/>
</dbReference>
<dbReference type="AlphaFoldDB" id="A0A2U3K8K3"/>
<keyword evidence="1" id="KW-0472">Membrane</keyword>
<proteinExistence type="predicted"/>
<evidence type="ECO:0000313" key="3">
    <source>
        <dbReference type="Proteomes" id="UP000238916"/>
    </source>
</evidence>
<name>A0A2U3K8K3_9FIRM</name>
<keyword evidence="1" id="KW-0812">Transmembrane</keyword>
<evidence type="ECO:0000256" key="1">
    <source>
        <dbReference type="SAM" id="Phobius"/>
    </source>
</evidence>
<keyword evidence="1" id="KW-1133">Transmembrane helix</keyword>
<organism evidence="2 3">
    <name type="scientific">Candidatus Desulfosporosinus infrequens</name>
    <dbReference type="NCBI Taxonomy" id="2043169"/>
    <lineage>
        <taxon>Bacteria</taxon>
        <taxon>Bacillati</taxon>
        <taxon>Bacillota</taxon>
        <taxon>Clostridia</taxon>
        <taxon>Eubacteriales</taxon>
        <taxon>Desulfitobacteriaceae</taxon>
        <taxon>Desulfosporosinus</taxon>
    </lineage>
</organism>
<accession>A0A2U3K8K3</accession>
<dbReference type="EMBL" id="OMOF01000065">
    <property type="protein sequence ID" value="SPF35887.1"/>
    <property type="molecule type" value="Genomic_DNA"/>
</dbReference>
<evidence type="ECO:0000313" key="2">
    <source>
        <dbReference type="EMBL" id="SPF35887.1"/>
    </source>
</evidence>
<gene>
    <name evidence="2" type="ORF">SBF1_1570008</name>
</gene>
<feature type="transmembrane region" description="Helical" evidence="1">
    <location>
        <begin position="6"/>
        <end position="25"/>
    </location>
</feature>
<sequence length="54" mass="5990">MTLNFVLFVLITKNVVVALGVIEFISKNTPAKNVYLLVSINPEHFQQLITNGTS</sequence>
<protein>
    <submittedName>
        <fullName evidence="2">Uncharacterized protein</fullName>
    </submittedName>
</protein>